<keyword evidence="5" id="KW-1185">Reference proteome</keyword>
<evidence type="ECO:0000259" key="3">
    <source>
        <dbReference type="PROSITE" id="PS51186"/>
    </source>
</evidence>
<dbReference type="GO" id="GO:0016747">
    <property type="term" value="F:acyltransferase activity, transferring groups other than amino-acyl groups"/>
    <property type="evidence" value="ECO:0007669"/>
    <property type="project" value="InterPro"/>
</dbReference>
<dbReference type="SUPFAM" id="SSF56601">
    <property type="entry name" value="beta-lactamase/transpeptidase-like"/>
    <property type="match status" value="1"/>
</dbReference>
<dbReference type="PROSITE" id="PS51186">
    <property type="entry name" value="GNAT"/>
    <property type="match status" value="1"/>
</dbReference>
<dbReference type="InterPro" id="IPR012338">
    <property type="entry name" value="Beta-lactam/transpept-like"/>
</dbReference>
<comment type="caution">
    <text evidence="4">The sequence shown here is derived from an EMBL/GenBank/DDBJ whole genome shotgun (WGS) entry which is preliminary data.</text>
</comment>
<evidence type="ECO:0000256" key="2">
    <source>
        <dbReference type="ARBA" id="ARBA00023136"/>
    </source>
</evidence>
<dbReference type="InterPro" id="IPR001466">
    <property type="entry name" value="Beta-lactam-related"/>
</dbReference>
<dbReference type="PANTHER" id="PTHR46825:SF11">
    <property type="entry name" value="PENICILLIN-BINDING PROTEIN 4"/>
    <property type="match status" value="1"/>
</dbReference>
<dbReference type="GO" id="GO:0016020">
    <property type="term" value="C:membrane"/>
    <property type="evidence" value="ECO:0007669"/>
    <property type="project" value="UniProtKB-SubCell"/>
</dbReference>
<proteinExistence type="predicted"/>
<dbReference type="Pfam" id="PF00583">
    <property type="entry name" value="Acetyltransf_1"/>
    <property type="match status" value="1"/>
</dbReference>
<dbReference type="Gene3D" id="3.40.630.30">
    <property type="match status" value="1"/>
</dbReference>
<dbReference type="PANTHER" id="PTHR46825">
    <property type="entry name" value="D-ALANYL-D-ALANINE-CARBOXYPEPTIDASE/ENDOPEPTIDASE AMPH"/>
    <property type="match status" value="1"/>
</dbReference>
<accession>A0AA43XK44</accession>
<dbReference type="Pfam" id="PF00144">
    <property type="entry name" value="Beta-lactamase"/>
    <property type="match status" value="1"/>
</dbReference>
<dbReference type="Proteomes" id="UP000449710">
    <property type="component" value="Unassembled WGS sequence"/>
</dbReference>
<dbReference type="SUPFAM" id="SSF55729">
    <property type="entry name" value="Acyl-CoA N-acyltransferases (Nat)"/>
    <property type="match status" value="1"/>
</dbReference>
<feature type="domain" description="N-acetyltransferase" evidence="3">
    <location>
        <begin position="4"/>
        <end position="176"/>
    </location>
</feature>
<dbReference type="EMBL" id="SUMG01000004">
    <property type="protein sequence ID" value="NBG87841.1"/>
    <property type="molecule type" value="Genomic_DNA"/>
</dbReference>
<dbReference type="CDD" id="cd04301">
    <property type="entry name" value="NAT_SF"/>
    <property type="match status" value="1"/>
</dbReference>
<protein>
    <submittedName>
        <fullName evidence="4">GNAT family N-acetyltransferase</fullName>
    </submittedName>
</protein>
<dbReference type="InterPro" id="IPR050491">
    <property type="entry name" value="AmpC-like"/>
</dbReference>
<sequence length="536" mass="61428">MEIIAFDKKSEAYIQAGAELLRENFPESYSDDSLQEMNNVLSKDRIALMAIGDGEFLGFVGAIPQYESTGWELHPLVVDGSKRSKGVGRKLVETLEREVANRGGIMIYLGTDDERFQTSLSDTDLFEDTYRKIENIKNYGNHPYEFYQKLGYQIVGVLPDANGYRKPDILMAKRIRSSEKDSLIDEREESLNHGLSEKKRRELEWKIKGIEDFSGVVSIKKGKDSFYQEAFGYADLSNRRYNYKDTRFGIASGAKFFTALGIGKLIDEGKISYEDRLRDLTNLFPNFHSDVKIKHLLSHTSGIPDYFDEEVIDDFSELWIEQPMYLLREPRDFLPLLTQGNTMFSPGEKFHYNNGAYIILGIIIEEICEEKFTDFIEKHILNPADMKNSGYFPMDRLPGNTALGYYNNQQGEMISNIYSVPVVGGPDGGVFVTAEDMSRLWQKLFNGEILQQETLKIFLKAHATVQEEFCYGYGIWVQTKGDQVYKYMIMGEDPGVNFRSSYYPDTGWEVTVLCNREYGADDLSIWIEENLIGKPQ</sequence>
<name>A0AA43XK44_9CLOT</name>
<dbReference type="Gene3D" id="3.40.710.10">
    <property type="entry name" value="DD-peptidase/beta-lactamase superfamily"/>
    <property type="match status" value="1"/>
</dbReference>
<comment type="subcellular location">
    <subcellularLocation>
        <location evidence="1">Membrane</location>
    </subcellularLocation>
</comment>
<evidence type="ECO:0000313" key="5">
    <source>
        <dbReference type="Proteomes" id="UP000449710"/>
    </source>
</evidence>
<keyword evidence="2" id="KW-0472">Membrane</keyword>
<dbReference type="InterPro" id="IPR016181">
    <property type="entry name" value="Acyl_CoA_acyltransferase"/>
</dbReference>
<gene>
    <name evidence="4" type="ORF">ISALK_04940</name>
</gene>
<dbReference type="AlphaFoldDB" id="A0AA43XK44"/>
<evidence type="ECO:0000256" key="1">
    <source>
        <dbReference type="ARBA" id="ARBA00004370"/>
    </source>
</evidence>
<reference evidence="4 5" key="1">
    <citation type="submission" date="2019-04" db="EMBL/GenBank/DDBJ databases">
        <title>Isachenkonia alkalipeptolytica gen. nov. sp. nov. a new anaerobic, alkiliphilic organothrophic bacterium capable to reduce synthesized ferrihydrite isolated from a soda lake.</title>
        <authorList>
            <person name="Toshchakov S.V."/>
            <person name="Zavarzina D.G."/>
            <person name="Zhilina T.N."/>
            <person name="Kostrikina N.A."/>
            <person name="Kublanov I.V."/>
        </authorList>
    </citation>
    <scope>NUCLEOTIDE SEQUENCE [LARGE SCALE GENOMIC DNA]</scope>
    <source>
        <strain evidence="4 5">Z-1701</strain>
    </source>
</reference>
<organism evidence="4 5">
    <name type="scientific">Isachenkonia alkalipeptolytica</name>
    <dbReference type="NCBI Taxonomy" id="2565777"/>
    <lineage>
        <taxon>Bacteria</taxon>
        <taxon>Bacillati</taxon>
        <taxon>Bacillota</taxon>
        <taxon>Clostridia</taxon>
        <taxon>Eubacteriales</taxon>
        <taxon>Clostridiaceae</taxon>
        <taxon>Isachenkonia</taxon>
    </lineage>
</organism>
<evidence type="ECO:0000313" key="4">
    <source>
        <dbReference type="EMBL" id="NBG87841.1"/>
    </source>
</evidence>
<dbReference type="InterPro" id="IPR000182">
    <property type="entry name" value="GNAT_dom"/>
</dbReference>